<evidence type="ECO:0000256" key="5">
    <source>
        <dbReference type="ARBA" id="ARBA00023136"/>
    </source>
</evidence>
<protein>
    <recommendedName>
        <fullName evidence="9">4,4'-diaponeurosporenoate glycosyltransferase</fullName>
    </recommendedName>
</protein>
<comment type="function">
    <text evidence="6">Catalyzes the glycosylation of 4,4'-diaponeurosporenoate, i.e. the esterification of glucose at the C1'' position with the carboxyl group of 4,4'-diaponeurosporenic acid, to form glycosyl-4,4'-diaponeurosporenoate. This is a step in the biosynthesis of staphyloxanthin, an orange pigment present in most staphylococci strains.</text>
</comment>
<dbReference type="InterPro" id="IPR026461">
    <property type="entry name" value="Trfase_2_rSAM/seldom_assoc"/>
</dbReference>
<dbReference type="EMBL" id="JACJRF010000004">
    <property type="protein sequence ID" value="MBD2343265.1"/>
    <property type="molecule type" value="Genomic_DNA"/>
</dbReference>
<organism evidence="11 12">
    <name type="scientific">Anabaena subtropica FACHB-260</name>
    <dbReference type="NCBI Taxonomy" id="2692884"/>
    <lineage>
        <taxon>Bacteria</taxon>
        <taxon>Bacillati</taxon>
        <taxon>Cyanobacteriota</taxon>
        <taxon>Cyanophyceae</taxon>
        <taxon>Nostocales</taxon>
        <taxon>Nostocaceae</taxon>
        <taxon>Anabaena</taxon>
    </lineage>
</organism>
<keyword evidence="3" id="KW-0328">Glycosyltransferase</keyword>
<dbReference type="SUPFAM" id="SSF53448">
    <property type="entry name" value="Nucleotide-diphospho-sugar transferases"/>
    <property type="match status" value="1"/>
</dbReference>
<reference evidence="11 12" key="1">
    <citation type="journal article" date="2020" name="ISME J.">
        <title>Comparative genomics reveals insights into cyanobacterial evolution and habitat adaptation.</title>
        <authorList>
            <person name="Chen M.Y."/>
            <person name="Teng W.K."/>
            <person name="Zhao L."/>
            <person name="Hu C.X."/>
            <person name="Zhou Y.K."/>
            <person name="Han B.P."/>
            <person name="Song L.R."/>
            <person name="Shu W.S."/>
        </authorList>
    </citation>
    <scope>NUCLEOTIDE SEQUENCE [LARGE SCALE GENOMIC DNA]</scope>
    <source>
        <strain evidence="11 12">FACHB-260</strain>
    </source>
</reference>
<evidence type="ECO:0000256" key="3">
    <source>
        <dbReference type="ARBA" id="ARBA00022676"/>
    </source>
</evidence>
<accession>A0ABR8CL81</accession>
<evidence type="ECO:0000259" key="10">
    <source>
        <dbReference type="Pfam" id="PF00535"/>
    </source>
</evidence>
<sequence>MGKNLENIKISIVIPALNEAENIQQAIATTQPSADIEVIVVDGGSQDDTVAIAQSLGVKVISSFPGRAVQMNAGATLAMGEILLFLHADTRLPVGFDEIIRAALQQPGVIAGAFALRINADLAGLRLVEKGVYWRSRLLQMPYGDQAIFMTKAVFQQVGGFPELPIMEDFELMRRLKRVGKIAILPVAVVTSARRWLQKGVFKTTLINQVVIVAYLLGVAPAQLRSWYRQGRFFKF</sequence>
<dbReference type="PANTHER" id="PTHR43646">
    <property type="entry name" value="GLYCOSYLTRANSFERASE"/>
    <property type="match status" value="1"/>
</dbReference>
<evidence type="ECO:0000256" key="2">
    <source>
        <dbReference type="ARBA" id="ARBA00022475"/>
    </source>
</evidence>
<evidence type="ECO:0000256" key="1">
    <source>
        <dbReference type="ARBA" id="ARBA00004236"/>
    </source>
</evidence>
<feature type="domain" description="Glycosyltransferase 2-like" evidence="10">
    <location>
        <begin position="11"/>
        <end position="128"/>
    </location>
</feature>
<dbReference type="NCBIfam" id="TIGR04283">
    <property type="entry name" value="glyco_like_mftF"/>
    <property type="match status" value="1"/>
</dbReference>
<comment type="caution">
    <text evidence="11">The sequence shown here is derived from an EMBL/GenBank/DDBJ whole genome shotgun (WGS) entry which is preliminary data.</text>
</comment>
<name>A0ABR8CL81_9NOST</name>
<evidence type="ECO:0000256" key="6">
    <source>
        <dbReference type="ARBA" id="ARBA00037281"/>
    </source>
</evidence>
<proteinExistence type="inferred from homology"/>
<gene>
    <name evidence="11" type="ORF">H6G18_03775</name>
</gene>
<dbReference type="InterPro" id="IPR029044">
    <property type="entry name" value="Nucleotide-diphossugar_trans"/>
</dbReference>
<dbReference type="InterPro" id="IPR001173">
    <property type="entry name" value="Glyco_trans_2-like"/>
</dbReference>
<comment type="similarity">
    <text evidence="8">Belongs to the glycosyltransferase 2 family. CrtQ subfamily.</text>
</comment>
<dbReference type="Proteomes" id="UP000607281">
    <property type="component" value="Unassembled WGS sequence"/>
</dbReference>
<dbReference type="PANTHER" id="PTHR43646:SF2">
    <property type="entry name" value="GLYCOSYLTRANSFERASE 2-LIKE DOMAIN-CONTAINING PROTEIN"/>
    <property type="match status" value="1"/>
</dbReference>
<evidence type="ECO:0000256" key="8">
    <source>
        <dbReference type="ARBA" id="ARBA00038120"/>
    </source>
</evidence>
<dbReference type="CDD" id="cd02522">
    <property type="entry name" value="GT_2_like_a"/>
    <property type="match status" value="1"/>
</dbReference>
<evidence type="ECO:0000256" key="4">
    <source>
        <dbReference type="ARBA" id="ARBA00022679"/>
    </source>
</evidence>
<comment type="subcellular location">
    <subcellularLocation>
        <location evidence="1">Cell membrane</location>
    </subcellularLocation>
</comment>
<dbReference type="Gene3D" id="3.90.550.10">
    <property type="entry name" value="Spore Coat Polysaccharide Biosynthesis Protein SpsA, Chain A"/>
    <property type="match status" value="1"/>
</dbReference>
<evidence type="ECO:0000256" key="9">
    <source>
        <dbReference type="ARBA" id="ARBA00040345"/>
    </source>
</evidence>
<keyword evidence="4" id="KW-0808">Transferase</keyword>
<evidence type="ECO:0000313" key="12">
    <source>
        <dbReference type="Proteomes" id="UP000607281"/>
    </source>
</evidence>
<keyword evidence="12" id="KW-1185">Reference proteome</keyword>
<keyword evidence="5" id="KW-0472">Membrane</keyword>
<dbReference type="RefSeq" id="WP_190405740.1">
    <property type="nucleotide sequence ID" value="NZ_JACJRF010000004.1"/>
</dbReference>
<evidence type="ECO:0000256" key="7">
    <source>
        <dbReference type="ARBA" id="ARBA00037904"/>
    </source>
</evidence>
<keyword evidence="2" id="KW-1003">Cell membrane</keyword>
<comment type="pathway">
    <text evidence="7">Carotenoid biosynthesis; staphyloxanthin biosynthesis; staphyloxanthin from farnesyl diphosphate: step 4/5.</text>
</comment>
<evidence type="ECO:0000313" key="11">
    <source>
        <dbReference type="EMBL" id="MBD2343265.1"/>
    </source>
</evidence>
<dbReference type="Pfam" id="PF00535">
    <property type="entry name" value="Glycos_transf_2"/>
    <property type="match status" value="1"/>
</dbReference>